<dbReference type="Proteomes" id="UP000240493">
    <property type="component" value="Unassembled WGS sequence"/>
</dbReference>
<gene>
    <name evidence="2" type="ORF">M441DRAFT_66047</name>
</gene>
<name>A0A2T3ZHJ6_TRIA4</name>
<evidence type="ECO:0000256" key="1">
    <source>
        <dbReference type="SAM" id="MobiDB-lite"/>
    </source>
</evidence>
<feature type="region of interest" description="Disordered" evidence="1">
    <location>
        <begin position="1"/>
        <end position="44"/>
    </location>
</feature>
<dbReference type="EMBL" id="KZ679258">
    <property type="protein sequence ID" value="PTB44284.1"/>
    <property type="molecule type" value="Genomic_DNA"/>
</dbReference>
<keyword evidence="3" id="KW-1185">Reference proteome</keyword>
<accession>A0A2T3ZHJ6</accession>
<proteinExistence type="predicted"/>
<dbReference type="AlphaFoldDB" id="A0A2T3ZHJ6"/>
<evidence type="ECO:0000313" key="2">
    <source>
        <dbReference type="EMBL" id="PTB44284.1"/>
    </source>
</evidence>
<sequence>MYIENGKKKKQKGRDGDWWRRLGLPSPYRRGRRNGSEEEAEARKFRGSGWMDSGVREWGGKYGK</sequence>
<reference evidence="2 3" key="1">
    <citation type="submission" date="2016-07" db="EMBL/GenBank/DDBJ databases">
        <title>Multiple horizontal gene transfer events from other fungi enriched the ability of initially mycotrophic Trichoderma (Ascomycota) to feed on dead plant biomass.</title>
        <authorList>
            <consortium name="DOE Joint Genome Institute"/>
            <person name="Aerts A."/>
            <person name="Atanasova L."/>
            <person name="Chenthamara K."/>
            <person name="Zhang J."/>
            <person name="Grujic M."/>
            <person name="Henrissat B."/>
            <person name="Kuo A."/>
            <person name="Salamov A."/>
            <person name="Lipzen A."/>
            <person name="Labutti K."/>
            <person name="Barry K."/>
            <person name="Miao Y."/>
            <person name="Rahimi M.J."/>
            <person name="Shen Q."/>
            <person name="Grigoriev I.V."/>
            <person name="Kubicek C.P."/>
            <person name="Druzhinina I.S."/>
        </authorList>
    </citation>
    <scope>NUCLEOTIDE SEQUENCE [LARGE SCALE GENOMIC DNA]</scope>
    <source>
        <strain evidence="2 3">CBS 433.97</strain>
    </source>
</reference>
<organism evidence="2 3">
    <name type="scientific">Trichoderma asperellum (strain ATCC 204424 / CBS 433.97 / NBRC 101777)</name>
    <dbReference type="NCBI Taxonomy" id="1042311"/>
    <lineage>
        <taxon>Eukaryota</taxon>
        <taxon>Fungi</taxon>
        <taxon>Dikarya</taxon>
        <taxon>Ascomycota</taxon>
        <taxon>Pezizomycotina</taxon>
        <taxon>Sordariomycetes</taxon>
        <taxon>Hypocreomycetidae</taxon>
        <taxon>Hypocreales</taxon>
        <taxon>Hypocreaceae</taxon>
        <taxon>Trichoderma</taxon>
    </lineage>
</organism>
<protein>
    <submittedName>
        <fullName evidence="2">Uncharacterized protein</fullName>
    </submittedName>
</protein>
<evidence type="ECO:0000313" key="3">
    <source>
        <dbReference type="Proteomes" id="UP000240493"/>
    </source>
</evidence>